<dbReference type="Gene3D" id="6.20.120.30">
    <property type="entry name" value="PilM protein, C-terminal domain"/>
    <property type="match status" value="1"/>
</dbReference>
<accession>A0A2S3WQA5</accession>
<dbReference type="AlphaFoldDB" id="A0A2S3WQA5"/>
<dbReference type="RefSeq" id="WP_103470005.1">
    <property type="nucleotide sequence ID" value="NZ_JANHKY010000008.1"/>
</dbReference>
<reference evidence="1 2" key="1">
    <citation type="submission" date="2016-08" db="EMBL/GenBank/DDBJ databases">
        <authorList>
            <person name="Seilhamer J.J."/>
        </authorList>
    </citation>
    <scope>NUCLEOTIDE SEQUENCE [LARGE SCALE GENOMIC DNA]</scope>
    <source>
        <strain evidence="1 2">KH-18-2</strain>
    </source>
</reference>
<organism evidence="1 2">
    <name type="scientific">Pseudomonas putida</name>
    <name type="common">Arthrobacter siderocapsulatus</name>
    <dbReference type="NCBI Taxonomy" id="303"/>
    <lineage>
        <taxon>Bacteria</taxon>
        <taxon>Pseudomonadati</taxon>
        <taxon>Pseudomonadota</taxon>
        <taxon>Gammaproteobacteria</taxon>
        <taxon>Pseudomonadales</taxon>
        <taxon>Pseudomonadaceae</taxon>
        <taxon>Pseudomonas</taxon>
    </lineage>
</organism>
<proteinExistence type="predicted"/>
<dbReference type="InterPro" id="IPR041883">
    <property type="entry name" value="PilM_N-ter"/>
</dbReference>
<evidence type="ECO:0000313" key="2">
    <source>
        <dbReference type="Proteomes" id="UP000237378"/>
    </source>
</evidence>
<dbReference type="InterPro" id="IPR009987">
    <property type="entry name" value="IM_PilM"/>
</dbReference>
<reference evidence="1 2" key="2">
    <citation type="submission" date="2018-03" db="EMBL/GenBank/DDBJ databases">
        <title>Draft genome of Pseudomonas putida strain KH-18-2.</title>
        <authorList>
            <person name="Yoshizawa S."/>
            <person name="Khan N.H."/>
            <person name="Nishimura M."/>
            <person name="Chiura H.X."/>
            <person name="Ogura Y."/>
            <person name="Hayashi T."/>
            <person name="Kogure K."/>
        </authorList>
    </citation>
    <scope>NUCLEOTIDE SEQUENCE [LARGE SCALE GENOMIC DNA]</scope>
    <source>
        <strain evidence="1 2">KH-18-2</strain>
    </source>
</reference>
<sequence length="146" mass="15401">MHIYWIAIILMIGAASIFSNMQSIDETTSEQATVDALSRSLLIYRSATAEFARANPNFTGSPTELSLNLPGWYTKQSGITSYVLGGISYTYISGTVPSGLVSALAERTESAIVGVKRSGQLVSPRAGNMAIAIPAPIPEGAVVAVY</sequence>
<gene>
    <name evidence="1" type="ORF">BGP82_19995</name>
</gene>
<dbReference type="EMBL" id="MING01000083">
    <property type="protein sequence ID" value="POG03552.1"/>
    <property type="molecule type" value="Genomic_DNA"/>
</dbReference>
<dbReference type="InterPro" id="IPR041884">
    <property type="entry name" value="PilM_C-ter"/>
</dbReference>
<dbReference type="Gene3D" id="3.30.1300.90">
    <property type="entry name" value="PilM protein, N-terminal domain"/>
    <property type="match status" value="1"/>
</dbReference>
<dbReference type="Pfam" id="PF07419">
    <property type="entry name" value="PilM"/>
    <property type="match status" value="1"/>
</dbReference>
<name>A0A2S3WQA5_PSEPU</name>
<evidence type="ECO:0000313" key="1">
    <source>
        <dbReference type="EMBL" id="POG03552.1"/>
    </source>
</evidence>
<protein>
    <submittedName>
        <fullName evidence="1">PilM protein</fullName>
    </submittedName>
</protein>
<comment type="caution">
    <text evidence="1">The sequence shown here is derived from an EMBL/GenBank/DDBJ whole genome shotgun (WGS) entry which is preliminary data.</text>
</comment>
<dbReference type="Proteomes" id="UP000237378">
    <property type="component" value="Unassembled WGS sequence"/>
</dbReference>